<gene>
    <name evidence="7" type="ORF">IDJ77_15130</name>
</gene>
<dbReference type="InterPro" id="IPR014001">
    <property type="entry name" value="Helicase_ATP-bd"/>
</dbReference>
<protein>
    <submittedName>
        <fullName evidence="7">DEAD/DEAH box helicase</fullName>
    </submittedName>
</protein>
<keyword evidence="2" id="KW-0378">Hydrolase</keyword>
<dbReference type="Gene3D" id="3.40.50.300">
    <property type="entry name" value="P-loop containing nucleotide triphosphate hydrolases"/>
    <property type="match status" value="2"/>
</dbReference>
<evidence type="ECO:0000313" key="8">
    <source>
        <dbReference type="Proteomes" id="UP000606600"/>
    </source>
</evidence>
<dbReference type="InterPro" id="IPR011545">
    <property type="entry name" value="DEAD/DEAH_box_helicase_dom"/>
</dbReference>
<dbReference type="GO" id="GO:0004386">
    <property type="term" value="F:helicase activity"/>
    <property type="evidence" value="ECO:0007669"/>
    <property type="project" value="UniProtKB-KW"/>
</dbReference>
<evidence type="ECO:0000256" key="3">
    <source>
        <dbReference type="ARBA" id="ARBA00022806"/>
    </source>
</evidence>
<evidence type="ECO:0000256" key="1">
    <source>
        <dbReference type="ARBA" id="ARBA00022741"/>
    </source>
</evidence>
<keyword evidence="4" id="KW-0067">ATP-binding</keyword>
<evidence type="ECO:0000256" key="2">
    <source>
        <dbReference type="ARBA" id="ARBA00022801"/>
    </source>
</evidence>
<keyword evidence="3 7" id="KW-0347">Helicase</keyword>
<dbReference type="PANTHER" id="PTHR47961">
    <property type="entry name" value="DNA POLYMERASE THETA, PUTATIVE (AFU_ORTHOLOGUE AFUA_1G05260)-RELATED"/>
    <property type="match status" value="1"/>
</dbReference>
<dbReference type="Pfam" id="PF00271">
    <property type="entry name" value="Helicase_C"/>
    <property type="match status" value="1"/>
</dbReference>
<dbReference type="PROSITE" id="PS51194">
    <property type="entry name" value="HELICASE_CTER"/>
    <property type="match status" value="1"/>
</dbReference>
<comment type="caution">
    <text evidence="7">The sequence shown here is derived from an EMBL/GenBank/DDBJ whole genome shotgun (WGS) entry which is preliminary data.</text>
</comment>
<keyword evidence="1" id="KW-0547">Nucleotide-binding</keyword>
<dbReference type="RefSeq" id="WP_191189806.1">
    <property type="nucleotide sequence ID" value="NZ_JACWMY010000007.1"/>
</dbReference>
<proteinExistence type="predicted"/>
<dbReference type="InterPro" id="IPR050474">
    <property type="entry name" value="Hel308_SKI2-like"/>
</dbReference>
<keyword evidence="8" id="KW-1185">Reference proteome</keyword>
<feature type="domain" description="Helicase C-terminal" evidence="6">
    <location>
        <begin position="347"/>
        <end position="496"/>
    </location>
</feature>
<dbReference type="SMART" id="SM00490">
    <property type="entry name" value="HELICc"/>
    <property type="match status" value="1"/>
</dbReference>
<dbReference type="InterPro" id="IPR001650">
    <property type="entry name" value="Helicase_C-like"/>
</dbReference>
<dbReference type="PROSITE" id="PS51192">
    <property type="entry name" value="HELICASE_ATP_BIND_1"/>
    <property type="match status" value="1"/>
</dbReference>
<dbReference type="Pfam" id="PF00270">
    <property type="entry name" value="DEAD"/>
    <property type="match status" value="1"/>
</dbReference>
<dbReference type="SMART" id="SM00487">
    <property type="entry name" value="DEXDc"/>
    <property type="match status" value="1"/>
</dbReference>
<dbReference type="InterPro" id="IPR027417">
    <property type="entry name" value="P-loop_NTPase"/>
</dbReference>
<evidence type="ECO:0000259" key="6">
    <source>
        <dbReference type="PROSITE" id="PS51194"/>
    </source>
</evidence>
<evidence type="ECO:0000259" key="5">
    <source>
        <dbReference type="PROSITE" id="PS51192"/>
    </source>
</evidence>
<reference evidence="7 8" key="1">
    <citation type="submission" date="2020-09" db="EMBL/GenBank/DDBJ databases">
        <title>Novel species of Mucilaginibacter isolated from a glacier on the Tibetan Plateau.</title>
        <authorList>
            <person name="Liu Q."/>
            <person name="Xin Y.-H."/>
        </authorList>
    </citation>
    <scope>NUCLEOTIDE SEQUENCE [LARGE SCALE GENOMIC DNA]</scope>
    <source>
        <strain evidence="7 8">ZT4R22</strain>
    </source>
</reference>
<dbReference type="Proteomes" id="UP000606600">
    <property type="component" value="Unassembled WGS sequence"/>
</dbReference>
<evidence type="ECO:0000256" key="4">
    <source>
        <dbReference type="ARBA" id="ARBA00022840"/>
    </source>
</evidence>
<feature type="domain" description="Helicase ATP-binding" evidence="5">
    <location>
        <begin position="101"/>
        <end position="220"/>
    </location>
</feature>
<evidence type="ECO:0000313" key="7">
    <source>
        <dbReference type="EMBL" id="MBD1365148.1"/>
    </source>
</evidence>
<organism evidence="7 8">
    <name type="scientific">Mucilaginibacter pankratovii</name>
    <dbReference type="NCBI Taxonomy" id="2772110"/>
    <lineage>
        <taxon>Bacteria</taxon>
        <taxon>Pseudomonadati</taxon>
        <taxon>Bacteroidota</taxon>
        <taxon>Sphingobacteriia</taxon>
        <taxon>Sphingobacteriales</taxon>
        <taxon>Sphingobacteriaceae</taxon>
        <taxon>Mucilaginibacter</taxon>
    </lineage>
</organism>
<sequence>MKDLIKNIKSNTGIERTFSYVMDNIYKYGPVSVTDMEILSYLALYSPEAFENHKNAILNYMAVYYKETSRNTLRDAVFGQYRRYIKDTYHQDYTPVQADIIKGIANSNCFSFSAPTSTGKSFVFMNLIQESQHDIVVVVPSRALINEYYLKLSTLITDRSVNILTFIDKINTNHARKNVFVVTPERCRELFKQKDSFTVDMFLFDEAQLSNEDSKRGLYFDSIVRRCLKAFPHAKFVFAHPFVKNPGSQIAKNHFNQDTSAAIQYTQKNVGQLFFCKDKDFNFYHFGIDPQVMGKTKQRADFDPIEKTILDGGTALFYVSKAQIYNGGILKKFSKYVDLCKEVQSEKIEDYIERLKQYTGGDTGVNQSHYSLLLALLKRGIVIHHGSLPLQTRLIIEQFTKDGLCKICFATSTLEQGINMPFDVVFLDRMENSKPLSVKNLIGRAGRSSTDLKFDFGYVIINASNISNFRKIMNQDEELDDVSSLEKTDLQDEDFNEFKEAILNDTYSDEYNLSEKDLEKLTANNIDLVIQNILNSTFEENTLISLSTISADLRYRLALYANFREIYAMYLGRTLEAGEINVLDTAIKIILWKIHGKTFKNICWYRYSYASRSHERESGGQNAEELPAAFFTQCKDIPDKSLSVFSMFPLGTKAKDVSYDLVMYDTYDYIDKLIGFKLSDIFYATFIKYFERTADPRADRLAKYVKYGTDSPRFIWMLRYGLSFEDIEILDKHIDEISPAEIVFKNSISEVPDIDKSSISRFLN</sequence>
<dbReference type="EMBL" id="JACWMY010000007">
    <property type="protein sequence ID" value="MBD1365148.1"/>
    <property type="molecule type" value="Genomic_DNA"/>
</dbReference>
<dbReference type="PANTHER" id="PTHR47961:SF8">
    <property type="entry name" value="DEXH-BOX ATP-DEPENDENT RNA HELICASE DEXH15 CHLOROPLASTIC"/>
    <property type="match status" value="1"/>
</dbReference>
<name>A0ABR7WSI5_9SPHI</name>
<accession>A0ABR7WSI5</accession>
<dbReference type="SUPFAM" id="SSF52540">
    <property type="entry name" value="P-loop containing nucleoside triphosphate hydrolases"/>
    <property type="match status" value="1"/>
</dbReference>